<dbReference type="AlphaFoldDB" id="A0A7C3VKT5"/>
<comment type="caution">
    <text evidence="1">The sequence shown here is derived from an EMBL/GenBank/DDBJ whole genome shotgun (WGS) entry which is preliminary data.</text>
</comment>
<sequence length="206" mass="22875">MVLPKSILTIEYFVNQRGLGTLLSLSLMVSAVLTPGTSPAQMLPPVEPPLDVTLLEPGAEPEAQNVLTITSISQAGLTVPSLWWQREQFGGKLLDNWLAYPGDDNSPGRVDLVVNRQIWSLLDYLQRYEFVHHFGFAARDYGYNTRVFNRQGILLAAYTCEFTNGGETGFLSKSLLSNQDVFKKPGFCVVWVDAAGFQGVRDRFGQ</sequence>
<accession>A0A7C3VKT5</accession>
<gene>
    <name evidence="1" type="ORF">ENR15_14170</name>
</gene>
<organism evidence="1">
    <name type="scientific">Planktothricoides sp. SpSt-374</name>
    <dbReference type="NCBI Taxonomy" id="2282167"/>
    <lineage>
        <taxon>Bacteria</taxon>
        <taxon>Bacillati</taxon>
        <taxon>Cyanobacteriota</taxon>
        <taxon>Cyanophyceae</taxon>
        <taxon>Oscillatoriophycideae</taxon>
        <taxon>Oscillatoriales</taxon>
        <taxon>Oscillatoriaceae</taxon>
        <taxon>Planktothricoides</taxon>
    </lineage>
</organism>
<evidence type="ECO:0000313" key="1">
    <source>
        <dbReference type="EMBL" id="HGG01757.1"/>
    </source>
</evidence>
<dbReference type="EMBL" id="DSPX01000141">
    <property type="protein sequence ID" value="HGG01757.1"/>
    <property type="molecule type" value="Genomic_DNA"/>
</dbReference>
<protein>
    <submittedName>
        <fullName evidence="1">Uncharacterized protein</fullName>
    </submittedName>
</protein>
<reference evidence="1" key="1">
    <citation type="journal article" date="2020" name="mSystems">
        <title>Genome- and Community-Level Interaction Insights into Carbon Utilization and Element Cycling Functions of Hydrothermarchaeota in Hydrothermal Sediment.</title>
        <authorList>
            <person name="Zhou Z."/>
            <person name="Liu Y."/>
            <person name="Xu W."/>
            <person name="Pan J."/>
            <person name="Luo Z.H."/>
            <person name="Li M."/>
        </authorList>
    </citation>
    <scope>NUCLEOTIDE SEQUENCE [LARGE SCALE GENOMIC DNA]</scope>
    <source>
        <strain evidence="1">SpSt-374</strain>
    </source>
</reference>
<name>A0A7C3VKT5_9CYAN</name>
<proteinExistence type="predicted"/>